<evidence type="ECO:0000313" key="2">
    <source>
        <dbReference type="EMBL" id="KAK5143973.1"/>
    </source>
</evidence>
<reference evidence="2 3" key="1">
    <citation type="submission" date="2023-08" db="EMBL/GenBank/DDBJ databases">
        <title>Black Yeasts Isolated from many extreme environments.</title>
        <authorList>
            <person name="Coleine C."/>
            <person name="Stajich J.E."/>
            <person name="Selbmann L."/>
        </authorList>
    </citation>
    <scope>NUCLEOTIDE SEQUENCE [LARGE SCALE GENOMIC DNA]</scope>
    <source>
        <strain evidence="2 3">CCFEE 5386</strain>
    </source>
</reference>
<gene>
    <name evidence="2" type="ORF">LTR32_004011</name>
</gene>
<dbReference type="Proteomes" id="UP001308179">
    <property type="component" value="Unassembled WGS sequence"/>
</dbReference>
<name>A0ABR0L728_9PEZI</name>
<feature type="compositionally biased region" description="Low complexity" evidence="1">
    <location>
        <begin position="1"/>
        <end position="17"/>
    </location>
</feature>
<comment type="caution">
    <text evidence="2">The sequence shown here is derived from an EMBL/GenBank/DDBJ whole genome shotgun (WGS) entry which is preliminary data.</text>
</comment>
<feature type="compositionally biased region" description="Basic and acidic residues" evidence="1">
    <location>
        <begin position="172"/>
        <end position="182"/>
    </location>
</feature>
<organism evidence="2 3">
    <name type="scientific">Rachicladosporium monterosium</name>
    <dbReference type="NCBI Taxonomy" id="1507873"/>
    <lineage>
        <taxon>Eukaryota</taxon>
        <taxon>Fungi</taxon>
        <taxon>Dikarya</taxon>
        <taxon>Ascomycota</taxon>
        <taxon>Pezizomycotina</taxon>
        <taxon>Dothideomycetes</taxon>
        <taxon>Dothideomycetidae</taxon>
        <taxon>Cladosporiales</taxon>
        <taxon>Cladosporiaceae</taxon>
        <taxon>Rachicladosporium</taxon>
    </lineage>
</organism>
<accession>A0ABR0L728</accession>
<evidence type="ECO:0000313" key="3">
    <source>
        <dbReference type="Proteomes" id="UP001308179"/>
    </source>
</evidence>
<feature type="region of interest" description="Disordered" evidence="1">
    <location>
        <begin position="1"/>
        <end position="25"/>
    </location>
</feature>
<feature type="region of interest" description="Disordered" evidence="1">
    <location>
        <begin position="52"/>
        <end position="89"/>
    </location>
</feature>
<proteinExistence type="predicted"/>
<feature type="compositionally biased region" description="Basic and acidic residues" evidence="1">
    <location>
        <begin position="64"/>
        <end position="75"/>
    </location>
</feature>
<feature type="compositionally biased region" description="Acidic residues" evidence="1">
    <location>
        <begin position="246"/>
        <end position="256"/>
    </location>
</feature>
<evidence type="ECO:0000256" key="1">
    <source>
        <dbReference type="SAM" id="MobiDB-lite"/>
    </source>
</evidence>
<protein>
    <submittedName>
        <fullName evidence="2">Uncharacterized protein</fullName>
    </submittedName>
</protein>
<keyword evidence="3" id="KW-1185">Reference proteome</keyword>
<feature type="region of interest" description="Disordered" evidence="1">
    <location>
        <begin position="233"/>
        <end position="281"/>
    </location>
</feature>
<feature type="region of interest" description="Disordered" evidence="1">
    <location>
        <begin position="143"/>
        <end position="189"/>
    </location>
</feature>
<dbReference type="EMBL" id="JAVRRR010000264">
    <property type="protein sequence ID" value="KAK5143973.1"/>
    <property type="molecule type" value="Genomic_DNA"/>
</dbReference>
<feature type="compositionally biased region" description="Basic and acidic residues" evidence="1">
    <location>
        <begin position="257"/>
        <end position="266"/>
    </location>
</feature>
<sequence>MMSYSLTSLSLRPSPSSAITGTSSGLRPAVSSLRGTWSAVCGVSASRSFCMAESPGPTPPYARWDGRDRPTERKTYSKTGKRNVRRQAEPDEFPWNRRVDIVEGKGVPASLGHQRLQFALAAVVRSQNAPAVLKIDKNLAEKQKTTRARKNGGTPTANHGVTASEEGEGNEEDKTAQNKSKNENIGGDTYYPGNFAVLSSFRDVDRRKAMEFHFKIFDDLRLKAAEFPFQDFRRPSRRGRAMTTNDESDSKEDDDTDKSAQSKPKNENVGGRPHYSSGLSSLGDADKVRALCSEGLDVQCFRRSLVTRWSR</sequence>